<comment type="similarity">
    <text evidence="3">Belongs to the DegT/DnrJ/EryC1 family.</text>
</comment>
<accession>A0A2U9S7U0</accession>
<evidence type="ECO:0000256" key="1">
    <source>
        <dbReference type="PIRSR" id="PIRSR000390-1"/>
    </source>
</evidence>
<dbReference type="Proteomes" id="UP000249605">
    <property type="component" value="Plasmid unnamed1"/>
</dbReference>
<feature type="modified residue" description="N6-(pyridoxal phosphate)lysine" evidence="2">
    <location>
        <position position="200"/>
    </location>
</feature>
<dbReference type="GO" id="GO:0030170">
    <property type="term" value="F:pyridoxal phosphate binding"/>
    <property type="evidence" value="ECO:0007669"/>
    <property type="project" value="TreeGrafter"/>
</dbReference>
<dbReference type="InterPro" id="IPR015424">
    <property type="entry name" value="PyrdxlP-dep_Trfase"/>
</dbReference>
<keyword evidence="4" id="KW-0808">Transferase</keyword>
<evidence type="ECO:0000313" key="4">
    <source>
        <dbReference type="EMBL" id="AWU95462.1"/>
    </source>
</evidence>
<dbReference type="Gene3D" id="3.90.1150.10">
    <property type="entry name" value="Aspartate Aminotransferase, domain 1"/>
    <property type="match status" value="1"/>
</dbReference>
<evidence type="ECO:0000313" key="5">
    <source>
        <dbReference type="Proteomes" id="UP000249605"/>
    </source>
</evidence>
<keyword evidence="2 3" id="KW-0663">Pyridoxal phosphate</keyword>
<dbReference type="InterPro" id="IPR000653">
    <property type="entry name" value="DegT/StrS_aminotransferase"/>
</dbReference>
<dbReference type="SUPFAM" id="SSF53383">
    <property type="entry name" value="PLP-dependent transferases"/>
    <property type="match status" value="1"/>
</dbReference>
<dbReference type="GO" id="GO:0008483">
    <property type="term" value="F:transaminase activity"/>
    <property type="evidence" value="ECO:0007669"/>
    <property type="project" value="UniProtKB-KW"/>
</dbReference>
<dbReference type="RefSeq" id="WP_111068229.1">
    <property type="nucleotide sequence ID" value="NZ_CP029830.1"/>
</dbReference>
<dbReference type="KEGG" id="azm:DM194_14130"/>
<sequence>MTDSTAMRRPVTFIDLARQQQGIRATLESAIARVLDHGHYIMGPEVAELEGRLSLFCGARHTITCANGTDALLLALMAKGLKSGEAVVVPSFTFCATAEAVCALGGVPIFADVTEDSFNLDPGSLKRAIATAREQGLTLAGVITVDLFGRPADYDAIEPLVRENGLWLVCDAAQAFGAVHRGRPVGTIGDITTTSFFPAKPLGCYGDGGAVFTDDDETNAVLRSLRVHGQGADKYDNVRIGMNGRLDTIQAAILLEKLAIFPAELEARARIAERYATLLPDGLERPSLPPGTTSAWAQYTVRTASRDAAMARMKEQGVPSAVYYATPLHRQTAYRHYPMAGGGLPATERLSATVLSLPMHPYLTEDDLRHVAASLGAVPAAARTAAARAAAE</sequence>
<organism evidence="4 5">
    <name type="scientific">Azospirillum ramasamyi</name>
    <dbReference type="NCBI Taxonomy" id="682998"/>
    <lineage>
        <taxon>Bacteria</taxon>
        <taxon>Pseudomonadati</taxon>
        <taxon>Pseudomonadota</taxon>
        <taxon>Alphaproteobacteria</taxon>
        <taxon>Rhodospirillales</taxon>
        <taxon>Azospirillaceae</taxon>
        <taxon>Azospirillum</taxon>
    </lineage>
</organism>
<feature type="active site" description="Proton acceptor" evidence="1">
    <location>
        <position position="200"/>
    </location>
</feature>
<keyword evidence="4" id="KW-0032">Aminotransferase</keyword>
<keyword evidence="4" id="KW-0614">Plasmid</keyword>
<dbReference type="PANTHER" id="PTHR30244">
    <property type="entry name" value="TRANSAMINASE"/>
    <property type="match status" value="1"/>
</dbReference>
<reference evidence="4 5" key="1">
    <citation type="submission" date="2018-06" db="EMBL/GenBank/DDBJ databases">
        <title>Complete genome sequencing of Azospirillum sp. M2T2B2.</title>
        <authorList>
            <person name="Heo J."/>
            <person name="Kim S.-J."/>
            <person name="Kwon S.-W."/>
            <person name="Anandham R."/>
        </authorList>
    </citation>
    <scope>NUCLEOTIDE SEQUENCE [LARGE SCALE GENOMIC DNA]</scope>
    <source>
        <strain evidence="4 5">M2T2B2</strain>
        <plasmid evidence="4 5">unnamed1</plasmid>
    </source>
</reference>
<dbReference type="PIRSF" id="PIRSF000390">
    <property type="entry name" value="PLP_StrS"/>
    <property type="match status" value="1"/>
</dbReference>
<protein>
    <submittedName>
        <fullName evidence="4">Aminotransferase DegT</fullName>
    </submittedName>
</protein>
<dbReference type="InterPro" id="IPR015421">
    <property type="entry name" value="PyrdxlP-dep_Trfase_major"/>
</dbReference>
<name>A0A2U9S7U0_9PROT</name>
<keyword evidence="5" id="KW-1185">Reference proteome</keyword>
<geneLocation type="plasmid" evidence="4 5">
    <name>unnamed1</name>
</geneLocation>
<dbReference type="GO" id="GO:0000271">
    <property type="term" value="P:polysaccharide biosynthetic process"/>
    <property type="evidence" value="ECO:0007669"/>
    <property type="project" value="TreeGrafter"/>
</dbReference>
<dbReference type="InterPro" id="IPR015422">
    <property type="entry name" value="PyrdxlP-dep_Trfase_small"/>
</dbReference>
<evidence type="ECO:0000256" key="3">
    <source>
        <dbReference type="RuleBase" id="RU004508"/>
    </source>
</evidence>
<dbReference type="PANTHER" id="PTHR30244:SF42">
    <property type="entry name" value="UDP-2-ACETAMIDO-2-DEOXY-3-OXO-D-GLUCURONATE AMINOTRANSFERASE"/>
    <property type="match status" value="1"/>
</dbReference>
<proteinExistence type="inferred from homology"/>
<dbReference type="EMBL" id="CP029830">
    <property type="protein sequence ID" value="AWU95462.1"/>
    <property type="molecule type" value="Genomic_DNA"/>
</dbReference>
<dbReference type="AlphaFoldDB" id="A0A2U9S7U0"/>
<dbReference type="OrthoDB" id="9768668at2"/>
<evidence type="ECO:0000256" key="2">
    <source>
        <dbReference type="PIRSR" id="PIRSR000390-2"/>
    </source>
</evidence>
<gene>
    <name evidence="4" type="ORF">DM194_14130</name>
</gene>
<dbReference type="Gene3D" id="3.40.640.10">
    <property type="entry name" value="Type I PLP-dependent aspartate aminotransferase-like (Major domain)"/>
    <property type="match status" value="1"/>
</dbReference>
<dbReference type="CDD" id="cd00616">
    <property type="entry name" value="AHBA_syn"/>
    <property type="match status" value="1"/>
</dbReference>
<dbReference type="Pfam" id="PF01041">
    <property type="entry name" value="DegT_DnrJ_EryC1"/>
    <property type="match status" value="1"/>
</dbReference>